<dbReference type="PANTHER" id="PTHR36481">
    <property type="entry name" value="EXPRESSED PROTEIN"/>
    <property type="match status" value="1"/>
</dbReference>
<feature type="signal peptide" evidence="1">
    <location>
        <begin position="1"/>
        <end position="25"/>
    </location>
</feature>
<dbReference type="SUPFAM" id="SSF51110">
    <property type="entry name" value="alpha-D-mannose-specific plant lectins"/>
    <property type="match status" value="1"/>
</dbReference>
<dbReference type="AlphaFoldDB" id="A0AA38LCD7"/>
<feature type="non-terminal residue" evidence="2">
    <location>
        <position position="1"/>
    </location>
</feature>
<name>A0AA38LCD7_TAXCH</name>
<protein>
    <recommendedName>
        <fullName evidence="4">Bulb-type lectin domain-containing protein</fullName>
    </recommendedName>
</protein>
<accession>A0AA38LCD7</accession>
<dbReference type="Proteomes" id="UP000824469">
    <property type="component" value="Unassembled WGS sequence"/>
</dbReference>
<dbReference type="Gene3D" id="2.90.10.10">
    <property type="entry name" value="Bulb-type lectin domain"/>
    <property type="match status" value="1"/>
</dbReference>
<keyword evidence="1" id="KW-0732">Signal</keyword>
<organism evidence="2 3">
    <name type="scientific">Taxus chinensis</name>
    <name type="common">Chinese yew</name>
    <name type="synonym">Taxus wallichiana var. chinensis</name>
    <dbReference type="NCBI Taxonomy" id="29808"/>
    <lineage>
        <taxon>Eukaryota</taxon>
        <taxon>Viridiplantae</taxon>
        <taxon>Streptophyta</taxon>
        <taxon>Embryophyta</taxon>
        <taxon>Tracheophyta</taxon>
        <taxon>Spermatophyta</taxon>
        <taxon>Pinopsida</taxon>
        <taxon>Pinidae</taxon>
        <taxon>Conifers II</taxon>
        <taxon>Cupressales</taxon>
        <taxon>Taxaceae</taxon>
        <taxon>Taxus</taxon>
    </lineage>
</organism>
<keyword evidence="3" id="KW-1185">Reference proteome</keyword>
<dbReference type="PANTHER" id="PTHR36481:SF2">
    <property type="entry name" value="EXPRESSED PROTEIN"/>
    <property type="match status" value="1"/>
</dbReference>
<evidence type="ECO:0000313" key="2">
    <source>
        <dbReference type="EMBL" id="KAH9318876.1"/>
    </source>
</evidence>
<dbReference type="EMBL" id="JAHRHJ020000004">
    <property type="protein sequence ID" value="KAH9318876.1"/>
    <property type="molecule type" value="Genomic_DNA"/>
</dbReference>
<reference evidence="2 3" key="1">
    <citation type="journal article" date="2021" name="Nat. Plants">
        <title>The Taxus genome provides insights into paclitaxel biosynthesis.</title>
        <authorList>
            <person name="Xiong X."/>
            <person name="Gou J."/>
            <person name="Liao Q."/>
            <person name="Li Y."/>
            <person name="Zhou Q."/>
            <person name="Bi G."/>
            <person name="Li C."/>
            <person name="Du R."/>
            <person name="Wang X."/>
            <person name="Sun T."/>
            <person name="Guo L."/>
            <person name="Liang H."/>
            <person name="Lu P."/>
            <person name="Wu Y."/>
            <person name="Zhang Z."/>
            <person name="Ro D.K."/>
            <person name="Shang Y."/>
            <person name="Huang S."/>
            <person name="Yan J."/>
        </authorList>
    </citation>
    <scope>NUCLEOTIDE SEQUENCE [LARGE SCALE GENOMIC DNA]</scope>
    <source>
        <strain evidence="2">Ta-2019</strain>
    </source>
</reference>
<feature type="chain" id="PRO_5041454238" description="Bulb-type lectin domain-containing protein" evidence="1">
    <location>
        <begin position="26"/>
        <end position="227"/>
    </location>
</feature>
<evidence type="ECO:0008006" key="4">
    <source>
        <dbReference type="Google" id="ProtNLM"/>
    </source>
</evidence>
<dbReference type="OMA" id="SIVRTQM"/>
<evidence type="ECO:0000256" key="1">
    <source>
        <dbReference type="SAM" id="SignalP"/>
    </source>
</evidence>
<proteinExistence type="predicted"/>
<evidence type="ECO:0000313" key="3">
    <source>
        <dbReference type="Proteomes" id="UP000824469"/>
    </source>
</evidence>
<dbReference type="InterPro" id="IPR036426">
    <property type="entry name" value="Bulb-type_lectin_dom_sf"/>
</dbReference>
<comment type="caution">
    <text evidence="2">The sequence shown here is derived from an EMBL/GenBank/DDBJ whole genome shotgun (WGS) entry which is preliminary data.</text>
</comment>
<gene>
    <name evidence="2" type="ORF">KI387_020645</name>
</gene>
<sequence>ATATAMAILALALVVLSNMLSIGSCQGGAGSIVRTQMQQVLASLNTPNVNSMPVIPVTGTATASGSGVTNTNALTVTQPFLTSQSGTFSALLVRKQTNSGTGGLGFDYCYVDVINTAAQQSVWESPCQAVTTTSPCILLLTDDGLQINDGNNEVWNNGADNYQSLVLLENGELRMVDNNGQSAWTASDDPLVNQNCGTSLGAGSLPFVAPRLCISSAGQPAEWAACV</sequence>